<comment type="caution">
    <text evidence="1">The sequence shown here is derived from an EMBL/GenBank/DDBJ whole genome shotgun (WGS) entry which is preliminary data.</text>
</comment>
<gene>
    <name evidence="1" type="ORF">GGX14DRAFT_371006</name>
</gene>
<organism evidence="1 2">
    <name type="scientific">Mycena pura</name>
    <dbReference type="NCBI Taxonomy" id="153505"/>
    <lineage>
        <taxon>Eukaryota</taxon>
        <taxon>Fungi</taxon>
        <taxon>Dikarya</taxon>
        <taxon>Basidiomycota</taxon>
        <taxon>Agaricomycotina</taxon>
        <taxon>Agaricomycetes</taxon>
        <taxon>Agaricomycetidae</taxon>
        <taxon>Agaricales</taxon>
        <taxon>Marasmiineae</taxon>
        <taxon>Mycenaceae</taxon>
        <taxon>Mycena</taxon>
    </lineage>
</organism>
<name>A0AAD6YA02_9AGAR</name>
<dbReference type="AlphaFoldDB" id="A0AAD6YA02"/>
<sequence>MKFSAAVVALYFSEHRPARLSPDPLLTIPAVAAGVQAHQLPSRYTLARRGNQFVTGPCKHDSDCQQGCCAFNTGLCAGPGIAQTRDGGCGFGNAKPNCNVAKALNLGVCAHGAESCDVSDPAVQKAAEFTAKLDKLPPAKPATGKAAPSSAAPASSGKSVAQLAASQKSKKTVFETCSSDSQCQQGCCGFSTGKCAGPAVAQANGSGGCGRGASSPNCDVATLLGFASQCIKGAKNGNLKDATVQAAAAFAAQLDGISFTPS</sequence>
<evidence type="ECO:0000313" key="1">
    <source>
        <dbReference type="EMBL" id="KAJ7201584.1"/>
    </source>
</evidence>
<dbReference type="Proteomes" id="UP001219525">
    <property type="component" value="Unassembled WGS sequence"/>
</dbReference>
<evidence type="ECO:0000313" key="2">
    <source>
        <dbReference type="Proteomes" id="UP001219525"/>
    </source>
</evidence>
<keyword evidence="2" id="KW-1185">Reference proteome</keyword>
<protein>
    <submittedName>
        <fullName evidence="1">Uncharacterized protein</fullName>
    </submittedName>
</protein>
<dbReference type="EMBL" id="JARJCW010000058">
    <property type="protein sequence ID" value="KAJ7201584.1"/>
    <property type="molecule type" value="Genomic_DNA"/>
</dbReference>
<reference evidence="1" key="1">
    <citation type="submission" date="2023-03" db="EMBL/GenBank/DDBJ databases">
        <title>Massive genome expansion in bonnet fungi (Mycena s.s.) driven by repeated elements and novel gene families across ecological guilds.</title>
        <authorList>
            <consortium name="Lawrence Berkeley National Laboratory"/>
            <person name="Harder C.B."/>
            <person name="Miyauchi S."/>
            <person name="Viragh M."/>
            <person name="Kuo A."/>
            <person name="Thoen E."/>
            <person name="Andreopoulos B."/>
            <person name="Lu D."/>
            <person name="Skrede I."/>
            <person name="Drula E."/>
            <person name="Henrissat B."/>
            <person name="Morin E."/>
            <person name="Kohler A."/>
            <person name="Barry K."/>
            <person name="LaButti K."/>
            <person name="Morin E."/>
            <person name="Salamov A."/>
            <person name="Lipzen A."/>
            <person name="Mereny Z."/>
            <person name="Hegedus B."/>
            <person name="Baldrian P."/>
            <person name="Stursova M."/>
            <person name="Weitz H."/>
            <person name="Taylor A."/>
            <person name="Grigoriev I.V."/>
            <person name="Nagy L.G."/>
            <person name="Martin F."/>
            <person name="Kauserud H."/>
        </authorList>
    </citation>
    <scope>NUCLEOTIDE SEQUENCE</scope>
    <source>
        <strain evidence="1">9144</strain>
    </source>
</reference>
<accession>A0AAD6YA02</accession>
<proteinExistence type="predicted"/>